<dbReference type="Pfam" id="PF12937">
    <property type="entry name" value="F-box-like"/>
    <property type="match status" value="1"/>
</dbReference>
<evidence type="ECO:0000256" key="1">
    <source>
        <dbReference type="SAM" id="MobiDB-lite"/>
    </source>
</evidence>
<comment type="caution">
    <text evidence="3">The sequence shown here is derived from an EMBL/GenBank/DDBJ whole genome shotgun (WGS) entry which is preliminary data.</text>
</comment>
<organism evidence="3 4">
    <name type="scientific">Byssochlamys spectabilis</name>
    <name type="common">Paecilomyces variotii</name>
    <dbReference type="NCBI Taxonomy" id="264951"/>
    <lineage>
        <taxon>Eukaryota</taxon>
        <taxon>Fungi</taxon>
        <taxon>Dikarya</taxon>
        <taxon>Ascomycota</taxon>
        <taxon>Pezizomycotina</taxon>
        <taxon>Eurotiomycetes</taxon>
        <taxon>Eurotiomycetidae</taxon>
        <taxon>Eurotiales</taxon>
        <taxon>Thermoascaceae</taxon>
        <taxon>Paecilomyces</taxon>
    </lineage>
</organism>
<keyword evidence="4" id="KW-1185">Reference proteome</keyword>
<dbReference type="SUPFAM" id="SSF81383">
    <property type="entry name" value="F-box domain"/>
    <property type="match status" value="1"/>
</dbReference>
<feature type="region of interest" description="Disordered" evidence="1">
    <location>
        <begin position="16"/>
        <end position="44"/>
    </location>
</feature>
<dbReference type="AlphaFoldDB" id="A0A443HWY8"/>
<evidence type="ECO:0000313" key="3">
    <source>
        <dbReference type="EMBL" id="RWQ96335.1"/>
    </source>
</evidence>
<dbReference type="CDD" id="cd09917">
    <property type="entry name" value="F-box_SF"/>
    <property type="match status" value="1"/>
</dbReference>
<dbReference type="RefSeq" id="XP_028485980.1">
    <property type="nucleotide sequence ID" value="XM_028631893.1"/>
</dbReference>
<dbReference type="Gene3D" id="1.20.1280.50">
    <property type="match status" value="1"/>
</dbReference>
<reference evidence="3 4" key="1">
    <citation type="journal article" date="2018" name="Front. Microbiol.">
        <title>Genomic and genetic insights into a cosmopolitan fungus, Paecilomyces variotii (Eurotiales).</title>
        <authorList>
            <person name="Urquhart A.S."/>
            <person name="Mondo S.J."/>
            <person name="Makela M.R."/>
            <person name="Hane J.K."/>
            <person name="Wiebenga A."/>
            <person name="He G."/>
            <person name="Mihaltcheva S."/>
            <person name="Pangilinan J."/>
            <person name="Lipzen A."/>
            <person name="Barry K."/>
            <person name="de Vries R.P."/>
            <person name="Grigoriev I.V."/>
            <person name="Idnurm A."/>
        </authorList>
    </citation>
    <scope>NUCLEOTIDE SEQUENCE [LARGE SCALE GENOMIC DNA]</scope>
    <source>
        <strain evidence="3 4">CBS 101075</strain>
    </source>
</reference>
<dbReference type="PROSITE" id="PS50181">
    <property type="entry name" value="FBOX"/>
    <property type="match status" value="1"/>
</dbReference>
<evidence type="ECO:0000259" key="2">
    <source>
        <dbReference type="PROSITE" id="PS50181"/>
    </source>
</evidence>
<name>A0A443HWY8_BYSSP</name>
<dbReference type="Proteomes" id="UP000283841">
    <property type="component" value="Unassembled WGS sequence"/>
</dbReference>
<evidence type="ECO:0000313" key="4">
    <source>
        <dbReference type="Proteomes" id="UP000283841"/>
    </source>
</evidence>
<sequence>MISVLQSQVKKFRFSVDRGRRGDDKSPRPNAPASASKVHSTPTSSPWDLLPVEIQIKIFAQCSVQDLLPLRLVCRAFYEVLTAHEHSIARQYLRQRRHGTLPSPIDNERTYTRNPEDDVMLLSDLFPPAKSAKGGHLYTFRYLHSLRRRQKWCSRLCWYIANLVMNGFLHREPAFVKLRFPLKSERQEFSKRGVASLWFNLTPLMYCVLYFLETYARSRQEHKNILLQEFEAGRLPVPIPPDVRKTMYRELQFKILQSPPFTDTPTLISTHHCMQLLVSILRNTVPPEEQGTSDDSWIGSLLTFSPFVRILEYLSAEIGDGGSQRAQRKYFMQNFENDLMKNARDERSSLVFKGALNGSEHQPIRDTWFDVAKHELTTRRAVPHDIERIWVYDDIPIIFGCTNCHPSTDGWFA</sequence>
<proteinExistence type="predicted"/>
<dbReference type="SMART" id="SM00256">
    <property type="entry name" value="FBOX"/>
    <property type="match status" value="1"/>
</dbReference>
<feature type="domain" description="F-box" evidence="2">
    <location>
        <begin position="44"/>
        <end position="92"/>
    </location>
</feature>
<dbReference type="GeneID" id="39601170"/>
<dbReference type="EMBL" id="RCNU01000004">
    <property type="protein sequence ID" value="RWQ96335.1"/>
    <property type="molecule type" value="Genomic_DNA"/>
</dbReference>
<dbReference type="InterPro" id="IPR036047">
    <property type="entry name" value="F-box-like_dom_sf"/>
</dbReference>
<accession>A0A443HWY8</accession>
<dbReference type="InterPro" id="IPR001810">
    <property type="entry name" value="F-box_dom"/>
</dbReference>
<gene>
    <name evidence="3" type="ORF">C8Q69DRAFT_486313</name>
</gene>
<protein>
    <submittedName>
        <fullName evidence="3">F-box domain protein</fullName>
    </submittedName>
</protein>
<feature type="compositionally biased region" description="Basic and acidic residues" evidence="1">
    <location>
        <begin position="16"/>
        <end position="27"/>
    </location>
</feature>
<dbReference type="VEuPathDB" id="FungiDB:C8Q69DRAFT_486313"/>